<dbReference type="SMART" id="SM00100">
    <property type="entry name" value="cNMP"/>
    <property type="match status" value="1"/>
</dbReference>
<dbReference type="GO" id="GO:0003700">
    <property type="term" value="F:DNA-binding transcription factor activity"/>
    <property type="evidence" value="ECO:0007669"/>
    <property type="project" value="TreeGrafter"/>
</dbReference>
<evidence type="ECO:0000313" key="6">
    <source>
        <dbReference type="EMBL" id="MXO96445.1"/>
    </source>
</evidence>
<dbReference type="InterPro" id="IPR036388">
    <property type="entry name" value="WH-like_DNA-bd_sf"/>
</dbReference>
<evidence type="ECO:0000256" key="3">
    <source>
        <dbReference type="ARBA" id="ARBA00023163"/>
    </source>
</evidence>
<dbReference type="AlphaFoldDB" id="A0A6I4TKF8"/>
<keyword evidence="3" id="KW-0804">Transcription</keyword>
<gene>
    <name evidence="6" type="ORF">GRI34_08465</name>
</gene>
<dbReference type="GO" id="GO:0003677">
    <property type="term" value="F:DNA binding"/>
    <property type="evidence" value="ECO:0007669"/>
    <property type="project" value="UniProtKB-KW"/>
</dbReference>
<dbReference type="InterPro" id="IPR018490">
    <property type="entry name" value="cNMP-bd_dom_sf"/>
</dbReference>
<keyword evidence="2" id="KW-0238">DNA-binding</keyword>
<feature type="domain" description="HTH crp-type" evidence="5">
    <location>
        <begin position="176"/>
        <end position="251"/>
    </location>
</feature>
<accession>A0A6I4TKF8</accession>
<dbReference type="PANTHER" id="PTHR24567:SF68">
    <property type="entry name" value="DNA-BINDING TRANSCRIPTIONAL DUAL REGULATOR CRP"/>
    <property type="match status" value="1"/>
</dbReference>
<dbReference type="GO" id="GO:0005829">
    <property type="term" value="C:cytosol"/>
    <property type="evidence" value="ECO:0007669"/>
    <property type="project" value="TreeGrafter"/>
</dbReference>
<dbReference type="Gene3D" id="2.60.120.10">
    <property type="entry name" value="Jelly Rolls"/>
    <property type="match status" value="1"/>
</dbReference>
<dbReference type="SUPFAM" id="SSF51206">
    <property type="entry name" value="cAMP-binding domain-like"/>
    <property type="match status" value="1"/>
</dbReference>
<dbReference type="CDD" id="cd00038">
    <property type="entry name" value="CAP_ED"/>
    <property type="match status" value="1"/>
</dbReference>
<dbReference type="EMBL" id="WTYI01000001">
    <property type="protein sequence ID" value="MXO96445.1"/>
    <property type="molecule type" value="Genomic_DNA"/>
</dbReference>
<dbReference type="Pfam" id="PF13545">
    <property type="entry name" value="HTH_Crp_2"/>
    <property type="match status" value="1"/>
</dbReference>
<name>A0A6I4TKF8_9SPHN</name>
<protein>
    <submittedName>
        <fullName evidence="6">Cyclic nucleotide-binding domain-containing protein</fullName>
    </submittedName>
</protein>
<dbReference type="PROSITE" id="PS50042">
    <property type="entry name" value="CNMP_BINDING_3"/>
    <property type="match status" value="1"/>
</dbReference>
<dbReference type="Proteomes" id="UP000432727">
    <property type="component" value="Unassembled WGS sequence"/>
</dbReference>
<dbReference type="InterPro" id="IPR036390">
    <property type="entry name" value="WH_DNA-bd_sf"/>
</dbReference>
<evidence type="ECO:0000313" key="7">
    <source>
        <dbReference type="Proteomes" id="UP000432727"/>
    </source>
</evidence>
<dbReference type="PROSITE" id="PS51063">
    <property type="entry name" value="HTH_CRP_2"/>
    <property type="match status" value="1"/>
</dbReference>
<dbReference type="Pfam" id="PF00027">
    <property type="entry name" value="cNMP_binding"/>
    <property type="match status" value="1"/>
</dbReference>
<evidence type="ECO:0000256" key="2">
    <source>
        <dbReference type="ARBA" id="ARBA00023125"/>
    </source>
</evidence>
<dbReference type="PANTHER" id="PTHR24567">
    <property type="entry name" value="CRP FAMILY TRANSCRIPTIONAL REGULATORY PROTEIN"/>
    <property type="match status" value="1"/>
</dbReference>
<evidence type="ECO:0000259" key="5">
    <source>
        <dbReference type="PROSITE" id="PS51063"/>
    </source>
</evidence>
<dbReference type="InterPro" id="IPR012318">
    <property type="entry name" value="HTH_CRP"/>
</dbReference>
<feature type="domain" description="Cyclic nucleotide-binding" evidence="4">
    <location>
        <begin position="61"/>
        <end position="145"/>
    </location>
</feature>
<dbReference type="Gene3D" id="1.10.10.10">
    <property type="entry name" value="Winged helix-like DNA-binding domain superfamily/Winged helix DNA-binding domain"/>
    <property type="match status" value="1"/>
</dbReference>
<comment type="caution">
    <text evidence="6">The sequence shown here is derived from an EMBL/GenBank/DDBJ whole genome shotgun (WGS) entry which is preliminary data.</text>
</comment>
<dbReference type="InterPro" id="IPR014710">
    <property type="entry name" value="RmlC-like_jellyroll"/>
</dbReference>
<proteinExistence type="predicted"/>
<dbReference type="InterPro" id="IPR000595">
    <property type="entry name" value="cNMP-bd_dom"/>
</dbReference>
<dbReference type="SMART" id="SM00419">
    <property type="entry name" value="HTH_CRP"/>
    <property type="match status" value="1"/>
</dbReference>
<reference evidence="6 7" key="1">
    <citation type="submission" date="2019-12" db="EMBL/GenBank/DDBJ databases">
        <title>Genomic-based taxomic classification of the family Erythrobacteraceae.</title>
        <authorList>
            <person name="Xu L."/>
        </authorList>
    </citation>
    <scope>NUCLEOTIDE SEQUENCE [LARGE SCALE GENOMIC DNA]</scope>
    <source>
        <strain evidence="6 7">JCM 12189</strain>
    </source>
</reference>
<evidence type="ECO:0000259" key="4">
    <source>
        <dbReference type="PROSITE" id="PS50042"/>
    </source>
</evidence>
<organism evidence="6 7">
    <name type="scientific">Qipengyuania aquimaris</name>
    <dbReference type="NCBI Taxonomy" id="255984"/>
    <lineage>
        <taxon>Bacteria</taxon>
        <taxon>Pseudomonadati</taxon>
        <taxon>Pseudomonadota</taxon>
        <taxon>Alphaproteobacteria</taxon>
        <taxon>Sphingomonadales</taxon>
        <taxon>Erythrobacteraceae</taxon>
        <taxon>Qipengyuania</taxon>
    </lineage>
</organism>
<evidence type="ECO:0000256" key="1">
    <source>
        <dbReference type="ARBA" id="ARBA00023015"/>
    </source>
</evidence>
<sequence>MFDNCFIRGDEVDLQGGDPEKPMFEIAEPYACQECPLQDCPGLRPLEDAQQAYMQSVKQAEVSFERGDVVLKEGEETDHLFTILDGVAIRYLELEDGRRQIINFMFPGDLVGLQGAFDEALSHSVEAVLPLRLCRFRRSDFVHLIKEHPRLGFDITWLAAKEENALEGHIVSLGQRSARERVVYLAAWLLDRALATGIARDGNKLSMAITQSQIADMLGLSLVHTNRTIKSLDRDGLVEWSSREICVPDMDEAAKFASFERSEKGQRPFV</sequence>
<dbReference type="RefSeq" id="WP_234028183.1">
    <property type="nucleotide sequence ID" value="NZ_WTYI01000001.1"/>
</dbReference>
<keyword evidence="7" id="KW-1185">Reference proteome</keyword>
<dbReference type="SUPFAM" id="SSF46785">
    <property type="entry name" value="Winged helix' DNA-binding domain"/>
    <property type="match status" value="1"/>
</dbReference>
<dbReference type="InterPro" id="IPR050397">
    <property type="entry name" value="Env_Response_Regulators"/>
</dbReference>
<keyword evidence="1" id="KW-0805">Transcription regulation</keyword>